<evidence type="ECO:0008006" key="4">
    <source>
        <dbReference type="Google" id="ProtNLM"/>
    </source>
</evidence>
<dbReference type="OrthoDB" id="513552at2"/>
<dbReference type="Proteomes" id="UP000316714">
    <property type="component" value="Unassembled WGS sequence"/>
</dbReference>
<dbReference type="PANTHER" id="PTHR35519:SF2">
    <property type="entry name" value="PH DOMAIN PROTEIN"/>
    <property type="match status" value="1"/>
</dbReference>
<name>A0A5C5V6S2_9BACT</name>
<proteinExistence type="predicted"/>
<sequence length="169" mass="19072">MKPPTTEHRFTADPSEPPHHEARRTLARLERISRLFDDALRIPGTDIRFGWDVVLGLIPVGGDALSTGITAYYMWEAHRLGARKRVLLTMLANSGVDFLVGAVPVVGDLADVAWRSNRKNMRVLLNELHRLGKLPPGVAPESLRRTESRRSRRSGWLPTLRPFRPLIMP</sequence>
<feature type="region of interest" description="Disordered" evidence="1">
    <location>
        <begin position="1"/>
        <end position="22"/>
    </location>
</feature>
<dbReference type="Pfam" id="PF13430">
    <property type="entry name" value="DUF4112"/>
    <property type="match status" value="1"/>
</dbReference>
<dbReference type="PANTHER" id="PTHR35519">
    <property type="entry name" value="MEMBRANE PROTEINS"/>
    <property type="match status" value="1"/>
</dbReference>
<evidence type="ECO:0000313" key="2">
    <source>
        <dbReference type="EMBL" id="TWT33633.1"/>
    </source>
</evidence>
<dbReference type="RefSeq" id="WP_146566413.1">
    <property type="nucleotide sequence ID" value="NZ_SIHJ01000002.1"/>
</dbReference>
<keyword evidence="3" id="KW-1185">Reference proteome</keyword>
<dbReference type="AlphaFoldDB" id="A0A5C5V6S2"/>
<evidence type="ECO:0000313" key="3">
    <source>
        <dbReference type="Proteomes" id="UP000316714"/>
    </source>
</evidence>
<accession>A0A5C5V6S2</accession>
<dbReference type="InterPro" id="IPR025187">
    <property type="entry name" value="DUF4112"/>
</dbReference>
<dbReference type="EMBL" id="SIHJ01000002">
    <property type="protein sequence ID" value="TWT33633.1"/>
    <property type="molecule type" value="Genomic_DNA"/>
</dbReference>
<gene>
    <name evidence="2" type="ORF">KOR34_34660</name>
</gene>
<reference evidence="2 3" key="1">
    <citation type="submission" date="2019-02" db="EMBL/GenBank/DDBJ databases">
        <title>Deep-cultivation of Planctomycetes and their phenomic and genomic characterization uncovers novel biology.</title>
        <authorList>
            <person name="Wiegand S."/>
            <person name="Jogler M."/>
            <person name="Boedeker C."/>
            <person name="Pinto D."/>
            <person name="Vollmers J."/>
            <person name="Rivas-Marin E."/>
            <person name="Kohn T."/>
            <person name="Peeters S.H."/>
            <person name="Heuer A."/>
            <person name="Rast P."/>
            <person name="Oberbeckmann S."/>
            <person name="Bunk B."/>
            <person name="Jeske O."/>
            <person name="Meyerdierks A."/>
            <person name="Storesund J.E."/>
            <person name="Kallscheuer N."/>
            <person name="Luecker S."/>
            <person name="Lage O.M."/>
            <person name="Pohl T."/>
            <person name="Merkel B.J."/>
            <person name="Hornburger P."/>
            <person name="Mueller R.-W."/>
            <person name="Bruemmer F."/>
            <person name="Labrenz M."/>
            <person name="Spormann A.M."/>
            <person name="Op Den Camp H."/>
            <person name="Overmann J."/>
            <person name="Amann R."/>
            <person name="Jetten M.S.M."/>
            <person name="Mascher T."/>
            <person name="Medema M.H."/>
            <person name="Devos D.P."/>
            <person name="Kaster A.-K."/>
            <person name="Ovreas L."/>
            <person name="Rohde M."/>
            <person name="Galperin M.Y."/>
            <person name="Jogler C."/>
        </authorList>
    </citation>
    <scope>NUCLEOTIDE SEQUENCE [LARGE SCALE GENOMIC DNA]</scope>
    <source>
        <strain evidence="2 3">KOR34</strain>
    </source>
</reference>
<organism evidence="2 3">
    <name type="scientific">Posidoniimonas corsicana</name>
    <dbReference type="NCBI Taxonomy" id="1938618"/>
    <lineage>
        <taxon>Bacteria</taxon>
        <taxon>Pseudomonadati</taxon>
        <taxon>Planctomycetota</taxon>
        <taxon>Planctomycetia</taxon>
        <taxon>Pirellulales</taxon>
        <taxon>Lacipirellulaceae</taxon>
        <taxon>Posidoniimonas</taxon>
    </lineage>
</organism>
<evidence type="ECO:0000256" key="1">
    <source>
        <dbReference type="SAM" id="MobiDB-lite"/>
    </source>
</evidence>
<comment type="caution">
    <text evidence="2">The sequence shown here is derived from an EMBL/GenBank/DDBJ whole genome shotgun (WGS) entry which is preliminary data.</text>
</comment>
<protein>
    <recommendedName>
        <fullName evidence="4">DUF4112 domain-containing protein</fullName>
    </recommendedName>
</protein>